<evidence type="ECO:0000313" key="7">
    <source>
        <dbReference type="Proteomes" id="UP000031338"/>
    </source>
</evidence>
<dbReference type="GO" id="GO:0008745">
    <property type="term" value="F:N-acetylmuramoyl-L-alanine amidase activity"/>
    <property type="evidence" value="ECO:0007669"/>
    <property type="project" value="UniProtKB-EC"/>
</dbReference>
<organism evidence="6 7">
    <name type="scientific">Novosphingobium subterraneum</name>
    <dbReference type="NCBI Taxonomy" id="48936"/>
    <lineage>
        <taxon>Bacteria</taxon>
        <taxon>Pseudomonadati</taxon>
        <taxon>Pseudomonadota</taxon>
        <taxon>Alphaproteobacteria</taxon>
        <taxon>Sphingomonadales</taxon>
        <taxon>Sphingomonadaceae</taxon>
        <taxon>Novosphingobium</taxon>
    </lineage>
</organism>
<dbReference type="SMART" id="SM00646">
    <property type="entry name" value="Ami_3"/>
    <property type="match status" value="1"/>
</dbReference>
<feature type="transmembrane region" description="Helical" evidence="4">
    <location>
        <begin position="25"/>
        <end position="44"/>
    </location>
</feature>
<dbReference type="GO" id="GO:0009253">
    <property type="term" value="P:peptidoglycan catabolic process"/>
    <property type="evidence" value="ECO:0007669"/>
    <property type="project" value="InterPro"/>
</dbReference>
<evidence type="ECO:0000256" key="4">
    <source>
        <dbReference type="SAM" id="Phobius"/>
    </source>
</evidence>
<dbReference type="EMBL" id="JRVC01000002">
    <property type="protein sequence ID" value="KHS49199.1"/>
    <property type="molecule type" value="Genomic_DNA"/>
</dbReference>
<gene>
    <name evidence="6" type="ORF">NJ75_00636</name>
</gene>
<dbReference type="Gene3D" id="3.40.630.40">
    <property type="entry name" value="Zn-dependent exopeptidases"/>
    <property type="match status" value="1"/>
</dbReference>
<dbReference type="InterPro" id="IPR002508">
    <property type="entry name" value="MurNAc-LAA_cat"/>
</dbReference>
<dbReference type="RefSeq" id="WP_039331387.1">
    <property type="nucleotide sequence ID" value="NZ_JRVC01000002.1"/>
</dbReference>
<keyword evidence="4" id="KW-0812">Transmembrane</keyword>
<dbReference type="InterPro" id="IPR050695">
    <property type="entry name" value="N-acetylmuramoyl_amidase_3"/>
</dbReference>
<dbReference type="PANTHER" id="PTHR30404:SF0">
    <property type="entry name" value="N-ACETYLMURAMOYL-L-ALANINE AMIDASE AMIC"/>
    <property type="match status" value="1"/>
</dbReference>
<keyword evidence="3 6" id="KW-0378">Hydrolase</keyword>
<dbReference type="STRING" id="48936.NJ75_00636"/>
<dbReference type="PATRIC" id="fig|48936.3.peg.644"/>
<feature type="domain" description="MurNAc-LAA" evidence="5">
    <location>
        <begin position="144"/>
        <end position="298"/>
    </location>
</feature>
<comment type="catalytic activity">
    <reaction evidence="1">
        <text>Hydrolyzes the link between N-acetylmuramoyl residues and L-amino acid residues in certain cell-wall glycopeptides.</text>
        <dbReference type="EC" id="3.5.1.28"/>
    </reaction>
</comment>
<evidence type="ECO:0000256" key="1">
    <source>
        <dbReference type="ARBA" id="ARBA00001561"/>
    </source>
</evidence>
<name>A0A0B8ZSN0_9SPHN</name>
<protein>
    <recommendedName>
        <fullName evidence="2">N-acetylmuramoyl-L-alanine amidase</fullName>
        <ecNumber evidence="2">3.5.1.28</ecNumber>
    </recommendedName>
</protein>
<dbReference type="AlphaFoldDB" id="A0A0B8ZSN0"/>
<sequence length="315" mass="33544">MPTFWVWTGRGGAGHRPVQMENKGVLIAVFAAPVAAAALMWAAFSSGLAEIEPRSVLRLEMPPSSGRVGLPPVEGPADVSRPLVVIDAGHGGHDPGASGSAGEREKDLTLLLAQSLRDALLADGKVRVAMTRNSDRFLVLEERADIAHRLAADLFISVHADAAQNDLAQGATVYTLSDKASDGVAEALAARENKADTVNGVNLEGQGAQVSSILVDLARREMRERSLRFGQLVVREGQETVRFHQTPQREAAFVVLKSLDLPSALIEAGYISNVDDAQKMRDPAWRRAFSGSVARAIEIFLAEGQVGASPNSAMP</sequence>
<accession>A0A0B8ZSN0</accession>
<dbReference type="GO" id="GO:0030288">
    <property type="term" value="C:outer membrane-bounded periplasmic space"/>
    <property type="evidence" value="ECO:0007669"/>
    <property type="project" value="TreeGrafter"/>
</dbReference>
<evidence type="ECO:0000259" key="5">
    <source>
        <dbReference type="SMART" id="SM00646"/>
    </source>
</evidence>
<dbReference type="CDD" id="cd02696">
    <property type="entry name" value="MurNAc-LAA"/>
    <property type="match status" value="1"/>
</dbReference>
<keyword evidence="4" id="KW-0472">Membrane</keyword>
<evidence type="ECO:0000313" key="6">
    <source>
        <dbReference type="EMBL" id="KHS49199.1"/>
    </source>
</evidence>
<evidence type="ECO:0000256" key="2">
    <source>
        <dbReference type="ARBA" id="ARBA00011901"/>
    </source>
</evidence>
<keyword evidence="4" id="KW-1133">Transmembrane helix</keyword>
<evidence type="ECO:0000256" key="3">
    <source>
        <dbReference type="ARBA" id="ARBA00022801"/>
    </source>
</evidence>
<proteinExistence type="predicted"/>
<dbReference type="PANTHER" id="PTHR30404">
    <property type="entry name" value="N-ACETYLMURAMOYL-L-ALANINE AMIDASE"/>
    <property type="match status" value="1"/>
</dbReference>
<dbReference type="Pfam" id="PF01520">
    <property type="entry name" value="Amidase_3"/>
    <property type="match status" value="1"/>
</dbReference>
<comment type="caution">
    <text evidence="6">The sequence shown here is derived from an EMBL/GenBank/DDBJ whole genome shotgun (WGS) entry which is preliminary data.</text>
</comment>
<dbReference type="Proteomes" id="UP000031338">
    <property type="component" value="Unassembled WGS sequence"/>
</dbReference>
<reference evidence="6 7" key="1">
    <citation type="submission" date="2014-10" db="EMBL/GenBank/DDBJ databases">
        <title>Draft genome sequence of Novosphingobium subterraneum DSM 12447.</title>
        <authorList>
            <person name="Gan H.M."/>
            <person name="Gan H.Y."/>
            <person name="Savka M.A."/>
        </authorList>
    </citation>
    <scope>NUCLEOTIDE SEQUENCE [LARGE SCALE GENOMIC DNA]</scope>
    <source>
        <strain evidence="6 7">DSM 12447</strain>
    </source>
</reference>
<dbReference type="EC" id="3.5.1.28" evidence="2"/>
<dbReference type="SUPFAM" id="SSF53187">
    <property type="entry name" value="Zn-dependent exopeptidases"/>
    <property type="match status" value="1"/>
</dbReference>
<keyword evidence="7" id="KW-1185">Reference proteome</keyword>